<dbReference type="InterPro" id="IPR011008">
    <property type="entry name" value="Dimeric_a/b-barrel"/>
</dbReference>
<dbReference type="Proteomes" id="UP001560019">
    <property type="component" value="Unassembled WGS sequence"/>
</dbReference>
<gene>
    <name evidence="2" type="ORF">Ga0609869_001184</name>
</gene>
<dbReference type="EMBL" id="JBEHHI010000001">
    <property type="protein sequence ID" value="MEX5727831.1"/>
    <property type="molecule type" value="Genomic_DNA"/>
</dbReference>
<organism evidence="2 3">
    <name type="scientific">Rhodovulum iodosum</name>
    <dbReference type="NCBI Taxonomy" id="68291"/>
    <lineage>
        <taxon>Bacteria</taxon>
        <taxon>Pseudomonadati</taxon>
        <taxon>Pseudomonadota</taxon>
        <taxon>Alphaproteobacteria</taxon>
        <taxon>Rhodobacterales</taxon>
        <taxon>Paracoccaceae</taxon>
        <taxon>Rhodovulum</taxon>
    </lineage>
</organism>
<dbReference type="Gene3D" id="3.30.70.100">
    <property type="match status" value="2"/>
</dbReference>
<accession>A0ABV3XR76</accession>
<dbReference type="RefSeq" id="WP_125405599.1">
    <property type="nucleotide sequence ID" value="NZ_JBEHHI010000001.1"/>
</dbReference>
<reference evidence="2 3" key="1">
    <citation type="submission" date="2024-06" db="EMBL/GenBank/DDBJ databases">
        <title>Genome of Rhodovulum iodosum, a marine photoferrotroph.</title>
        <authorList>
            <person name="Bianchini G."/>
            <person name="Nikeleit V."/>
            <person name="Kappler A."/>
            <person name="Bryce C."/>
            <person name="Sanchez-Baracaldo P."/>
        </authorList>
    </citation>
    <scope>NUCLEOTIDE SEQUENCE [LARGE SCALE GENOMIC DNA]</scope>
    <source>
        <strain evidence="2 3">UT/N1</strain>
    </source>
</reference>
<sequence>MPSPKYMMITVASCSVSFVGEALKLLGTLCGELKQQAGAATTRYGLIMTGEQTGQLILFQTYEELNGVDAAFGVYQSSSTYKAITSSGHIAVTLRNIMKIEDLALKNPSTDTPAYGVVTRWGCPDLKLDKMRVEVPHFEDNGAMILRYCTIMTGPAAGRRLFIVGYPSMDAIEKTYDALGQSAGYRALISDFDMDWRNILRVAG</sequence>
<keyword evidence="3" id="KW-1185">Reference proteome</keyword>
<feature type="domain" description="DUF6854" evidence="1">
    <location>
        <begin position="4"/>
        <end position="100"/>
    </location>
</feature>
<proteinExistence type="predicted"/>
<name>A0ABV3XR76_9RHOB</name>
<dbReference type="InterPro" id="IPR049275">
    <property type="entry name" value="DUF6854"/>
</dbReference>
<protein>
    <recommendedName>
        <fullName evidence="1">DUF6854 domain-containing protein</fullName>
    </recommendedName>
</protein>
<dbReference type="SUPFAM" id="SSF54909">
    <property type="entry name" value="Dimeric alpha+beta barrel"/>
    <property type="match status" value="1"/>
</dbReference>
<evidence type="ECO:0000259" key="1">
    <source>
        <dbReference type="Pfam" id="PF21614"/>
    </source>
</evidence>
<dbReference type="Pfam" id="PF21614">
    <property type="entry name" value="DUF6854"/>
    <property type="match status" value="2"/>
</dbReference>
<comment type="caution">
    <text evidence="2">The sequence shown here is derived from an EMBL/GenBank/DDBJ whole genome shotgun (WGS) entry which is preliminary data.</text>
</comment>
<evidence type="ECO:0000313" key="2">
    <source>
        <dbReference type="EMBL" id="MEX5727831.1"/>
    </source>
</evidence>
<feature type="domain" description="DUF6854" evidence="1">
    <location>
        <begin position="128"/>
        <end position="201"/>
    </location>
</feature>
<evidence type="ECO:0000313" key="3">
    <source>
        <dbReference type="Proteomes" id="UP001560019"/>
    </source>
</evidence>